<reference evidence="3" key="2">
    <citation type="submission" date="2013-10" db="EMBL/GenBank/DDBJ databases">
        <authorList>
            <person name="Aslett M."/>
        </authorList>
    </citation>
    <scope>NUCLEOTIDE SEQUENCE [LARGE SCALE GENOMIC DNA]</scope>
    <source>
        <strain evidence="3">Houghton</strain>
    </source>
</reference>
<gene>
    <name evidence="3" type="ORF">ENH_00008830</name>
</gene>
<keyword evidence="2" id="KW-0472">Membrane</keyword>
<feature type="compositionally biased region" description="Low complexity" evidence="1">
    <location>
        <begin position="89"/>
        <end position="100"/>
    </location>
</feature>
<dbReference type="OrthoDB" id="10450914at2759"/>
<dbReference type="Proteomes" id="UP000030754">
    <property type="component" value="Unassembled WGS sequence"/>
</dbReference>
<dbReference type="AlphaFoldDB" id="U6MRF1"/>
<dbReference type="VEuPathDB" id="ToxoDB:ENH_00008830"/>
<dbReference type="RefSeq" id="XP_013434135.1">
    <property type="nucleotide sequence ID" value="XM_013578681.1"/>
</dbReference>
<accession>U6MRF1</accession>
<feature type="region of interest" description="Disordered" evidence="1">
    <location>
        <begin position="74"/>
        <end position="102"/>
    </location>
</feature>
<evidence type="ECO:0000313" key="4">
    <source>
        <dbReference type="Proteomes" id="UP000030754"/>
    </source>
</evidence>
<evidence type="ECO:0000313" key="3">
    <source>
        <dbReference type="EMBL" id="CDJ65668.1"/>
    </source>
</evidence>
<organism evidence="3 4">
    <name type="scientific">Eimeria necatrix</name>
    <dbReference type="NCBI Taxonomy" id="51315"/>
    <lineage>
        <taxon>Eukaryota</taxon>
        <taxon>Sar</taxon>
        <taxon>Alveolata</taxon>
        <taxon>Apicomplexa</taxon>
        <taxon>Conoidasida</taxon>
        <taxon>Coccidia</taxon>
        <taxon>Eucoccidiorida</taxon>
        <taxon>Eimeriorina</taxon>
        <taxon>Eimeriidae</taxon>
        <taxon>Eimeria</taxon>
    </lineage>
</organism>
<feature type="transmembrane region" description="Helical" evidence="2">
    <location>
        <begin position="41"/>
        <end position="64"/>
    </location>
</feature>
<dbReference type="GeneID" id="25471069"/>
<evidence type="ECO:0000256" key="1">
    <source>
        <dbReference type="SAM" id="MobiDB-lite"/>
    </source>
</evidence>
<protein>
    <submittedName>
        <fullName evidence="3">Uncharacterized protein</fullName>
    </submittedName>
</protein>
<dbReference type="EMBL" id="HG723247">
    <property type="protein sequence ID" value="CDJ65668.1"/>
    <property type="molecule type" value="Genomic_DNA"/>
</dbReference>
<reference evidence="3" key="1">
    <citation type="submission" date="2013-10" db="EMBL/GenBank/DDBJ databases">
        <title>Genomic analysis of the causative agents of coccidiosis in chickens.</title>
        <authorList>
            <person name="Reid A.J."/>
            <person name="Blake D."/>
            <person name="Billington K."/>
            <person name="Browne H."/>
            <person name="Dunn M."/>
            <person name="Hung S."/>
            <person name="Kawahara F."/>
            <person name="Miranda-Saavedra D."/>
            <person name="Mourier T."/>
            <person name="Nagra H."/>
            <person name="Otto T.D."/>
            <person name="Rawlings N."/>
            <person name="Sanchez A."/>
            <person name="Sanders M."/>
            <person name="Subramaniam C."/>
            <person name="Tay Y."/>
            <person name="Dear P."/>
            <person name="Doerig C."/>
            <person name="Gruber A."/>
            <person name="Parkinson J."/>
            <person name="Shirley M."/>
            <person name="Wan K.L."/>
            <person name="Berriman M."/>
            <person name="Tomley F."/>
            <person name="Pain A."/>
        </authorList>
    </citation>
    <scope>NUCLEOTIDE SEQUENCE [LARGE SCALE GENOMIC DNA]</scope>
    <source>
        <strain evidence="3">Houghton</strain>
    </source>
</reference>
<keyword evidence="2" id="KW-0812">Transmembrane</keyword>
<dbReference type="Pfam" id="PF15345">
    <property type="entry name" value="TMEM51"/>
    <property type="match status" value="1"/>
</dbReference>
<sequence>MTGAMLSETLYSPDNILIESALPYSGTLRSSKNNQREAKALAVRVLSSLVLLSALALLIARCALHIKNKKRSGIASRRLSDQHSHSQDSNEPSTSSSSNDSEFRLPSYEEACTQQHNIIDDNEDVGAHGEWGGDRLPSYEEACSDSPPGTSGCAVERQRLSYSVSYNISKICRVTLLFKGQEFGAVMMGLHYTVVILQEVSVLMQAGQMRVYVPFSET</sequence>
<feature type="compositionally biased region" description="Basic and acidic residues" evidence="1">
    <location>
        <begin position="78"/>
        <end position="88"/>
    </location>
</feature>
<keyword evidence="4" id="KW-1185">Reference proteome</keyword>
<name>U6MRF1_9EIME</name>
<proteinExistence type="predicted"/>
<evidence type="ECO:0000256" key="2">
    <source>
        <dbReference type="SAM" id="Phobius"/>
    </source>
</evidence>
<keyword evidence="2" id="KW-1133">Transmembrane helix</keyword>